<dbReference type="Pfam" id="PF10265">
    <property type="entry name" value="Miga"/>
    <property type="match status" value="1"/>
</dbReference>
<reference evidence="9" key="1">
    <citation type="submission" date="2022-03" db="EMBL/GenBank/DDBJ databases">
        <authorList>
            <person name="Martin C."/>
        </authorList>
    </citation>
    <scope>NUCLEOTIDE SEQUENCE</scope>
</reference>
<dbReference type="EMBL" id="CAIIXF020000006">
    <property type="protein sequence ID" value="CAH1787678.1"/>
    <property type="molecule type" value="Genomic_DNA"/>
</dbReference>
<dbReference type="Proteomes" id="UP000749559">
    <property type="component" value="Unassembled WGS sequence"/>
</dbReference>
<keyword evidence="4" id="KW-1000">Mitochondrion outer membrane</keyword>
<evidence type="ECO:0000313" key="10">
    <source>
        <dbReference type="Proteomes" id="UP000749559"/>
    </source>
</evidence>
<accession>A0A8S4P457</accession>
<dbReference type="PANTHER" id="PTHR21508">
    <property type="entry name" value="MITOGUARDIN"/>
    <property type="match status" value="1"/>
</dbReference>
<keyword evidence="3 8" id="KW-0812">Transmembrane</keyword>
<dbReference type="PANTHER" id="PTHR21508:SF5">
    <property type="entry name" value="MITOGUARDIN"/>
    <property type="match status" value="1"/>
</dbReference>
<keyword evidence="6" id="KW-0496">Mitochondrion</keyword>
<gene>
    <name evidence="9" type="ORF">OFUS_LOCUS13324</name>
</gene>
<evidence type="ECO:0000256" key="7">
    <source>
        <dbReference type="ARBA" id="ARBA00023136"/>
    </source>
</evidence>
<dbReference type="GO" id="GO:0008053">
    <property type="term" value="P:mitochondrial fusion"/>
    <property type="evidence" value="ECO:0007669"/>
    <property type="project" value="InterPro"/>
</dbReference>
<evidence type="ECO:0000256" key="1">
    <source>
        <dbReference type="ARBA" id="ARBA00004294"/>
    </source>
</evidence>
<comment type="similarity">
    <text evidence="2">Belongs to the mitoguardin family.</text>
</comment>
<evidence type="ECO:0008006" key="11">
    <source>
        <dbReference type="Google" id="ProtNLM"/>
    </source>
</evidence>
<name>A0A8S4P457_OWEFU</name>
<comment type="caution">
    <text evidence="9">The sequence shown here is derived from an EMBL/GenBank/DDBJ whole genome shotgun (WGS) entry which is preliminary data.</text>
</comment>
<evidence type="ECO:0000256" key="3">
    <source>
        <dbReference type="ARBA" id="ARBA00022692"/>
    </source>
</evidence>
<evidence type="ECO:0000256" key="4">
    <source>
        <dbReference type="ARBA" id="ARBA00022787"/>
    </source>
</evidence>
<dbReference type="GO" id="GO:0005741">
    <property type="term" value="C:mitochondrial outer membrane"/>
    <property type="evidence" value="ECO:0007669"/>
    <property type="project" value="UniProtKB-SubCell"/>
</dbReference>
<dbReference type="AlphaFoldDB" id="A0A8S4P457"/>
<comment type="subcellular location">
    <subcellularLocation>
        <location evidence="1">Mitochondrion outer membrane</location>
    </subcellularLocation>
</comment>
<organism evidence="9 10">
    <name type="scientific">Owenia fusiformis</name>
    <name type="common">Polychaete worm</name>
    <dbReference type="NCBI Taxonomy" id="6347"/>
    <lineage>
        <taxon>Eukaryota</taxon>
        <taxon>Metazoa</taxon>
        <taxon>Spiralia</taxon>
        <taxon>Lophotrochozoa</taxon>
        <taxon>Annelida</taxon>
        <taxon>Polychaeta</taxon>
        <taxon>Sedentaria</taxon>
        <taxon>Canalipalpata</taxon>
        <taxon>Sabellida</taxon>
        <taxon>Oweniida</taxon>
        <taxon>Oweniidae</taxon>
        <taxon>Owenia</taxon>
    </lineage>
</organism>
<keyword evidence="5 8" id="KW-1133">Transmembrane helix</keyword>
<dbReference type="InterPro" id="IPR019392">
    <property type="entry name" value="Miga"/>
</dbReference>
<evidence type="ECO:0000256" key="5">
    <source>
        <dbReference type="ARBA" id="ARBA00022989"/>
    </source>
</evidence>
<evidence type="ECO:0000256" key="2">
    <source>
        <dbReference type="ARBA" id="ARBA00008969"/>
    </source>
</evidence>
<sequence>MPRLTITPAGKTAIIGLSLAVFAVGLLAAYLRRRKNKWPRKKELTDVKSNGQVRPTPNIDLRDGTSTILHHWSRSSTPRLHTTSLSRSQSGSVISALAASDQSSDATLMNEECDVNVISPYQLVNLGMDSLITTMDYWSEALEMMSAGNHGNHLDPLFPNATLHVPDDMVEHLEDLLAKAQGIKEDYERQMLHRVSSIALGNAMNAIRDMDHSSIQSARICRRMVMSDDENSEVDSFVSATDEVADISDIAEQKTQYQHLVLYKAALLEVEYGSVLCRTLRTKMLACDSDTEFLAKLHCVRLAFEQLFKDETIRQWFANTGKTMIADLLRKAERDPEEFNAAFDEMIDYIKEEENWVDIKTELKGRGVLTYTFYDIVLDFILLDAFDDLENPPSSVTTVVQNRWLSNGFKETALATAVWSVLKAKRRMLKIRDGFIAHFYSISEHVSPVLAWGFLGPNPAMNQLCTYFKDQILGFAQDIFNFDKVRYASIEQLADDILNIARHRHSLASQHLL</sequence>
<dbReference type="OrthoDB" id="8880065at2759"/>
<keyword evidence="7 8" id="KW-0472">Membrane</keyword>
<evidence type="ECO:0000256" key="8">
    <source>
        <dbReference type="SAM" id="Phobius"/>
    </source>
</evidence>
<evidence type="ECO:0000313" key="9">
    <source>
        <dbReference type="EMBL" id="CAH1787678.1"/>
    </source>
</evidence>
<proteinExistence type="inferred from homology"/>
<evidence type="ECO:0000256" key="6">
    <source>
        <dbReference type="ARBA" id="ARBA00023128"/>
    </source>
</evidence>
<keyword evidence="10" id="KW-1185">Reference proteome</keyword>
<feature type="transmembrane region" description="Helical" evidence="8">
    <location>
        <begin position="12"/>
        <end position="31"/>
    </location>
</feature>
<protein>
    <recommendedName>
        <fullName evidence="11">Mitoguardin</fullName>
    </recommendedName>
</protein>